<evidence type="ECO:0000313" key="9">
    <source>
        <dbReference type="EMBL" id="MEZ6854580.1"/>
    </source>
</evidence>
<keyword evidence="2 7" id="KW-0479">Metal-binding</keyword>
<comment type="caution">
    <text evidence="7">Lacks conserved residue(s) required for the propagation of feature annotation.</text>
</comment>
<feature type="binding site" evidence="7">
    <location>
        <begin position="161"/>
        <end position="164"/>
    </location>
    <ligand>
        <name>substrate</name>
    </ligand>
</feature>
<dbReference type="Pfam" id="PF01725">
    <property type="entry name" value="Ham1p_like"/>
    <property type="match status" value="1"/>
</dbReference>
<organism evidence="9 10">
    <name type="scientific">Halodesulfovibrio aestuarii</name>
    <dbReference type="NCBI Taxonomy" id="126333"/>
    <lineage>
        <taxon>Bacteria</taxon>
        <taxon>Pseudomonadati</taxon>
        <taxon>Thermodesulfobacteriota</taxon>
        <taxon>Desulfovibrionia</taxon>
        <taxon>Desulfovibrionales</taxon>
        <taxon>Desulfovibrionaceae</taxon>
        <taxon>Halodesulfovibrio</taxon>
    </lineage>
</organism>
<comment type="subunit">
    <text evidence="7">Homodimer.</text>
</comment>
<evidence type="ECO:0000313" key="10">
    <source>
        <dbReference type="Proteomes" id="UP001568358"/>
    </source>
</evidence>
<protein>
    <recommendedName>
        <fullName evidence="7">dITP/XTP pyrophosphatase</fullName>
        <ecNumber evidence="7">3.6.1.66</ecNumber>
    </recommendedName>
    <alternativeName>
        <fullName evidence="7">Non-canonical purine NTP pyrophosphatase</fullName>
    </alternativeName>
    <alternativeName>
        <fullName evidence="7">Non-standard purine NTP pyrophosphatase</fullName>
    </alternativeName>
    <alternativeName>
        <fullName evidence="7">Nucleoside-triphosphate diphosphatase</fullName>
    </alternativeName>
    <alternativeName>
        <fullName evidence="7">Nucleoside-triphosphate pyrophosphatase</fullName>
        <shortName evidence="7">NTPase</shortName>
    </alternativeName>
</protein>
<dbReference type="InterPro" id="IPR020922">
    <property type="entry name" value="dITP/XTP_pyrophosphatase"/>
</dbReference>
<dbReference type="Gene3D" id="3.90.950.10">
    <property type="match status" value="1"/>
</dbReference>
<dbReference type="RefSeq" id="WP_026364638.1">
    <property type="nucleotide sequence ID" value="NZ_CP192217.1"/>
</dbReference>
<dbReference type="InterPro" id="IPR002637">
    <property type="entry name" value="RdgB/HAM1"/>
</dbReference>
<comment type="caution">
    <text evidence="9">The sequence shown here is derived from an EMBL/GenBank/DDBJ whole genome shotgun (WGS) entry which is preliminary data.</text>
</comment>
<evidence type="ECO:0000256" key="4">
    <source>
        <dbReference type="ARBA" id="ARBA00022801"/>
    </source>
</evidence>
<feature type="binding site" evidence="7">
    <location>
        <position position="72"/>
    </location>
    <ligand>
        <name>Mg(2+)</name>
        <dbReference type="ChEBI" id="CHEBI:18420"/>
    </ligand>
</feature>
<evidence type="ECO:0000256" key="8">
    <source>
        <dbReference type="RuleBase" id="RU003781"/>
    </source>
</evidence>
<keyword evidence="6 7" id="KW-0546">Nucleotide metabolism</keyword>
<dbReference type="GO" id="GO:0036220">
    <property type="term" value="F:ITP diphosphatase activity"/>
    <property type="evidence" value="ECO:0007669"/>
    <property type="project" value="UniProtKB-EC"/>
</dbReference>
<evidence type="ECO:0000256" key="7">
    <source>
        <dbReference type="HAMAP-Rule" id="MF_01405"/>
    </source>
</evidence>
<dbReference type="EMBL" id="JBFSOO010000012">
    <property type="protein sequence ID" value="MEZ6854580.1"/>
    <property type="molecule type" value="Genomic_DNA"/>
</dbReference>
<gene>
    <name evidence="9" type="primary">rdgB</name>
    <name evidence="9" type="ORF">AB2Z07_13785</name>
</gene>
<comment type="cofactor">
    <cofactor evidence="7">
        <name>Mg(2+)</name>
        <dbReference type="ChEBI" id="CHEBI:18420"/>
    </cofactor>
    <text evidence="7">Binds 1 Mg(2+) ion per subunit.</text>
</comment>
<keyword evidence="3 7" id="KW-0547">Nucleotide-binding</keyword>
<dbReference type="SUPFAM" id="SSF52972">
    <property type="entry name" value="ITPase-like"/>
    <property type="match status" value="1"/>
</dbReference>
<keyword evidence="5 7" id="KW-0460">Magnesium</keyword>
<feature type="binding site" evidence="7">
    <location>
        <begin position="10"/>
        <end position="15"/>
    </location>
    <ligand>
        <name>substrate</name>
    </ligand>
</feature>
<dbReference type="HAMAP" id="MF_01405">
    <property type="entry name" value="Non_canon_purine_NTPase"/>
    <property type="match status" value="1"/>
</dbReference>
<feature type="binding site" evidence="7">
    <location>
        <position position="73"/>
    </location>
    <ligand>
        <name>substrate</name>
    </ligand>
</feature>
<dbReference type="PANTHER" id="PTHR11067:SF9">
    <property type="entry name" value="INOSINE TRIPHOSPHATE PYROPHOSPHATASE"/>
    <property type="match status" value="1"/>
</dbReference>
<dbReference type="PANTHER" id="PTHR11067">
    <property type="entry name" value="INOSINE TRIPHOSPHATE PYROPHOSPHATASE/HAM1 PROTEIN"/>
    <property type="match status" value="1"/>
</dbReference>
<keyword evidence="4 7" id="KW-0378">Hydrolase</keyword>
<reference evidence="9 10" key="1">
    <citation type="submission" date="2024-07" db="EMBL/GenBank/DDBJ databases">
        <title>Active virus-host system and metabolic interactions in a Lokiarchaeon culture.</title>
        <authorList>
            <person name="Ponce Toledo R.I."/>
            <person name="Rodrigues Oliveira T."/>
            <person name="Schleper C."/>
        </authorList>
    </citation>
    <scope>NUCLEOTIDE SEQUENCE [LARGE SCALE GENOMIC DNA]</scope>
    <source>
        <strain evidence="9 10">B35</strain>
    </source>
</reference>
<keyword evidence="10" id="KW-1185">Reference proteome</keyword>
<proteinExistence type="inferred from homology"/>
<name>A0ABV4JXP7_9BACT</name>
<accession>A0ABV4JXP7</accession>
<sequence length="210" mass="23010">MMEKIIVLATRNAGKIAELEKTLSEYGLSVRGLDTYPEIGEIVEDGETFEENSLIKARTVAQLTGLVAVADDSGLEVDALGKAPGVYSARYSDGTANLKGETRDKRNNEKLLIELARIPHDKRTARFRCVMSACSPSGNCITASGAWEGFIGTKEVGDNGFGYDPLFIDAKDGAVSALLSREEKNKRSHRGKALEALLTQWEEFWKEHGR</sequence>
<dbReference type="NCBIfam" id="TIGR00042">
    <property type="entry name" value="RdgB/HAM1 family non-canonical purine NTP pyrophosphatase"/>
    <property type="match status" value="1"/>
</dbReference>
<evidence type="ECO:0000256" key="3">
    <source>
        <dbReference type="ARBA" id="ARBA00022741"/>
    </source>
</evidence>
<evidence type="ECO:0000256" key="5">
    <source>
        <dbReference type="ARBA" id="ARBA00022842"/>
    </source>
</evidence>
<feature type="active site" description="Proton acceptor" evidence="7">
    <location>
        <position position="72"/>
    </location>
</feature>
<feature type="binding site" evidence="7">
    <location>
        <begin position="189"/>
        <end position="190"/>
    </location>
    <ligand>
        <name>substrate</name>
    </ligand>
</feature>
<comment type="function">
    <text evidence="7">Pyrophosphatase that catalyzes the hydrolysis of nucleoside triphosphates to their monophosphate derivatives, with a high preference for the non-canonical purine nucleotides XTP (xanthosine triphosphate), dITP (deoxyinosine triphosphate) and ITP. Seems to function as a house-cleaning enzyme that removes non-canonical purine nucleotides from the nucleotide pool, thus preventing their incorporation into DNA/RNA and avoiding chromosomal lesions.</text>
</comment>
<comment type="similarity">
    <text evidence="1 7 8">Belongs to the HAM1 NTPase family.</text>
</comment>
<comment type="catalytic activity">
    <reaction evidence="7">
        <text>dITP + H2O = dIMP + diphosphate + H(+)</text>
        <dbReference type="Rhea" id="RHEA:28342"/>
        <dbReference type="ChEBI" id="CHEBI:15377"/>
        <dbReference type="ChEBI" id="CHEBI:15378"/>
        <dbReference type="ChEBI" id="CHEBI:33019"/>
        <dbReference type="ChEBI" id="CHEBI:61194"/>
        <dbReference type="ChEBI" id="CHEBI:61382"/>
        <dbReference type="EC" id="3.6.1.66"/>
    </reaction>
</comment>
<dbReference type="CDD" id="cd00515">
    <property type="entry name" value="HAM1"/>
    <property type="match status" value="1"/>
</dbReference>
<dbReference type="Proteomes" id="UP001568358">
    <property type="component" value="Unassembled WGS sequence"/>
</dbReference>
<dbReference type="InterPro" id="IPR029001">
    <property type="entry name" value="ITPase-like_fam"/>
</dbReference>
<evidence type="ECO:0000256" key="1">
    <source>
        <dbReference type="ARBA" id="ARBA00008023"/>
    </source>
</evidence>
<evidence type="ECO:0000256" key="6">
    <source>
        <dbReference type="ARBA" id="ARBA00023080"/>
    </source>
</evidence>
<comment type="catalytic activity">
    <reaction evidence="7">
        <text>XTP + H2O = XMP + diphosphate + H(+)</text>
        <dbReference type="Rhea" id="RHEA:28610"/>
        <dbReference type="ChEBI" id="CHEBI:15377"/>
        <dbReference type="ChEBI" id="CHEBI:15378"/>
        <dbReference type="ChEBI" id="CHEBI:33019"/>
        <dbReference type="ChEBI" id="CHEBI:57464"/>
        <dbReference type="ChEBI" id="CHEBI:61314"/>
        <dbReference type="EC" id="3.6.1.66"/>
    </reaction>
</comment>
<evidence type="ECO:0000256" key="2">
    <source>
        <dbReference type="ARBA" id="ARBA00022723"/>
    </source>
</evidence>
<comment type="catalytic activity">
    <reaction evidence="7">
        <text>ITP + H2O = IMP + diphosphate + H(+)</text>
        <dbReference type="Rhea" id="RHEA:29399"/>
        <dbReference type="ChEBI" id="CHEBI:15377"/>
        <dbReference type="ChEBI" id="CHEBI:15378"/>
        <dbReference type="ChEBI" id="CHEBI:33019"/>
        <dbReference type="ChEBI" id="CHEBI:58053"/>
        <dbReference type="ChEBI" id="CHEBI:61402"/>
        <dbReference type="EC" id="3.6.1.66"/>
    </reaction>
</comment>
<feature type="binding site" evidence="7">
    <location>
        <position position="184"/>
    </location>
    <ligand>
        <name>substrate</name>
    </ligand>
</feature>
<dbReference type="EC" id="3.6.1.66" evidence="7"/>